<evidence type="ECO:0000256" key="6">
    <source>
        <dbReference type="ARBA" id="ARBA00022777"/>
    </source>
</evidence>
<dbReference type="SUPFAM" id="SSF55874">
    <property type="entry name" value="ATPase domain of HSP90 chaperone/DNA topoisomerase II/histidine kinase"/>
    <property type="match status" value="1"/>
</dbReference>
<comment type="caution">
    <text evidence="15">The sequence shown here is derived from an EMBL/GenBank/DDBJ whole genome shotgun (WGS) entry which is preliminary data.</text>
</comment>
<dbReference type="PROSITE" id="PS50110">
    <property type="entry name" value="RESPONSE_REGULATORY"/>
    <property type="match status" value="2"/>
</dbReference>
<dbReference type="CDD" id="cd00082">
    <property type="entry name" value="HisKA"/>
    <property type="match status" value="1"/>
</dbReference>
<dbReference type="InterPro" id="IPR005467">
    <property type="entry name" value="His_kinase_dom"/>
</dbReference>
<dbReference type="InterPro" id="IPR018771">
    <property type="entry name" value="PocR_dom"/>
</dbReference>
<dbReference type="FunFam" id="1.10.287.130:FF:000002">
    <property type="entry name" value="Two-component osmosensing histidine kinase"/>
    <property type="match status" value="1"/>
</dbReference>
<evidence type="ECO:0000313" key="16">
    <source>
        <dbReference type="Proteomes" id="UP000319143"/>
    </source>
</evidence>
<evidence type="ECO:0000259" key="13">
    <source>
        <dbReference type="PROSITE" id="PS50109"/>
    </source>
</evidence>
<reference evidence="15 16" key="1">
    <citation type="submission" date="2019-02" db="EMBL/GenBank/DDBJ databases">
        <title>Deep-cultivation of Planctomycetes and their phenomic and genomic characterization uncovers novel biology.</title>
        <authorList>
            <person name="Wiegand S."/>
            <person name="Jogler M."/>
            <person name="Boedeker C."/>
            <person name="Pinto D."/>
            <person name="Vollmers J."/>
            <person name="Rivas-Marin E."/>
            <person name="Kohn T."/>
            <person name="Peeters S.H."/>
            <person name="Heuer A."/>
            <person name="Rast P."/>
            <person name="Oberbeckmann S."/>
            <person name="Bunk B."/>
            <person name="Jeske O."/>
            <person name="Meyerdierks A."/>
            <person name="Storesund J.E."/>
            <person name="Kallscheuer N."/>
            <person name="Luecker S."/>
            <person name="Lage O.M."/>
            <person name="Pohl T."/>
            <person name="Merkel B.J."/>
            <person name="Hornburger P."/>
            <person name="Mueller R.-W."/>
            <person name="Bruemmer F."/>
            <person name="Labrenz M."/>
            <person name="Spormann A.M."/>
            <person name="Op Den Camp H."/>
            <person name="Overmann J."/>
            <person name="Amann R."/>
            <person name="Jetten M.S.M."/>
            <person name="Mascher T."/>
            <person name="Medema M.H."/>
            <person name="Devos D.P."/>
            <person name="Kaster A.-K."/>
            <person name="Ovreas L."/>
            <person name="Rohde M."/>
            <person name="Galperin M.Y."/>
            <person name="Jogler C."/>
        </authorList>
    </citation>
    <scope>NUCLEOTIDE SEQUENCE [LARGE SCALE GENOMIC DNA]</scope>
    <source>
        <strain evidence="15 16">Poly41</strain>
    </source>
</reference>
<dbReference type="PRINTS" id="PR00344">
    <property type="entry name" value="BCTRLSENSOR"/>
</dbReference>
<dbReference type="CDD" id="cd00156">
    <property type="entry name" value="REC"/>
    <property type="match status" value="1"/>
</dbReference>
<dbReference type="Gene3D" id="1.10.287.130">
    <property type="match status" value="1"/>
</dbReference>
<keyword evidence="4 15" id="KW-0808">Transferase</keyword>
<dbReference type="Pfam" id="PF00072">
    <property type="entry name" value="Response_reg"/>
    <property type="match status" value="2"/>
</dbReference>
<dbReference type="Pfam" id="PF10114">
    <property type="entry name" value="PocR"/>
    <property type="match status" value="1"/>
</dbReference>
<dbReference type="FunFam" id="3.30.565.10:FF:000010">
    <property type="entry name" value="Sensor histidine kinase RcsC"/>
    <property type="match status" value="1"/>
</dbReference>
<keyword evidence="16" id="KW-1185">Reference proteome</keyword>
<accession>A0A5C6E0Z6</accession>
<evidence type="ECO:0000256" key="4">
    <source>
        <dbReference type="ARBA" id="ARBA00022679"/>
    </source>
</evidence>
<feature type="domain" description="Response regulatory" evidence="14">
    <location>
        <begin position="619"/>
        <end position="737"/>
    </location>
</feature>
<evidence type="ECO:0000259" key="14">
    <source>
        <dbReference type="PROSITE" id="PS50110"/>
    </source>
</evidence>
<dbReference type="PROSITE" id="PS50109">
    <property type="entry name" value="HIS_KIN"/>
    <property type="match status" value="1"/>
</dbReference>
<dbReference type="Pfam" id="PF02518">
    <property type="entry name" value="HATPase_c"/>
    <property type="match status" value="1"/>
</dbReference>
<evidence type="ECO:0000313" key="15">
    <source>
        <dbReference type="EMBL" id="TWU40849.1"/>
    </source>
</evidence>
<evidence type="ECO:0000256" key="5">
    <source>
        <dbReference type="ARBA" id="ARBA00022741"/>
    </source>
</evidence>
<keyword evidence="6 15" id="KW-0418">Kinase</keyword>
<evidence type="ECO:0000256" key="10">
    <source>
        <dbReference type="ARBA" id="ARBA00068150"/>
    </source>
</evidence>
<dbReference type="EMBL" id="SJPV01000002">
    <property type="protein sequence ID" value="TWU40849.1"/>
    <property type="molecule type" value="Genomic_DNA"/>
</dbReference>
<dbReference type="PANTHER" id="PTHR45339:SF1">
    <property type="entry name" value="HYBRID SIGNAL TRANSDUCTION HISTIDINE KINASE J"/>
    <property type="match status" value="1"/>
</dbReference>
<dbReference type="InterPro" id="IPR004358">
    <property type="entry name" value="Sig_transdc_His_kin-like_C"/>
</dbReference>
<dbReference type="InterPro" id="IPR036097">
    <property type="entry name" value="HisK_dim/P_sf"/>
</dbReference>
<sequence>MSQPTRFPDLTFSDLFDVEEIQKIQDAFAESTGVASIITDVDGRPITRPSNFCRLCEKVIRCTEKGLENCMHSDAVLGRPDPNGPIFQPCLSGGLWDAGASICVGDQHIANWMIGQVLTETADTESMMAYARQIGADEKEFGCALSEVTRMPLDQFKRVANSLFLFARQLSRLALQNVQLTIQGDELEALVKQRTASLEERTEQLASANVDLEQAKEAAEVANRAKSDFLANMSHEIRTPMNAIIGMTDLVLDSDLAPSQREYLKMVQESGDSLLTVINDILDFSKIEAGKLDLEERVFSLRERVGDVMKSLGLRANDKGLELACRIHPDTPDILLGDPARLGQIIVNLVGNAIKFTDHGEVVLEAECESHTDNEAVLRFSVRDTGIGIPEDKLASIFKAFTQADVSTTRKHGGTGLGLSISSRLVSLMEGRIWVESDAGEGSVFHFTVRFKLASDTPTDLSRIRPEVLRGTRVLIVDDNSTNRLILEEMTRNWGMQPVTARSADEAINVLRHAYETGTKVPLVVSDVNMPEVDGVTMTEWIRQDPKLEATTIILLTSGTSPANRKRCDSLHVAEHLIKPVKQSELFNAIGMSLGVSVPADDQAEPTLGEQASALPPLKVLLAEDGLVNQKLAVILMEKNGHTVVVANNGKEAVEKSASHEFDVVFMDVEMPEMDGLEATAAIRANEKRTGKHVPIIAMTAHAMKGDRERCLEAGMDDYVSKPIRAERLFKTLASVLRDGRS</sequence>
<keyword evidence="8" id="KW-0902">Two-component regulatory system</keyword>
<dbReference type="InterPro" id="IPR001789">
    <property type="entry name" value="Sig_transdc_resp-reg_receiver"/>
</dbReference>
<dbReference type="PANTHER" id="PTHR45339">
    <property type="entry name" value="HYBRID SIGNAL TRANSDUCTION HISTIDINE KINASE J"/>
    <property type="match status" value="1"/>
</dbReference>
<evidence type="ECO:0000256" key="12">
    <source>
        <dbReference type="SAM" id="Coils"/>
    </source>
</evidence>
<dbReference type="GO" id="GO:0000155">
    <property type="term" value="F:phosphorelay sensor kinase activity"/>
    <property type="evidence" value="ECO:0007669"/>
    <property type="project" value="InterPro"/>
</dbReference>
<dbReference type="RefSeq" id="WP_197231148.1">
    <property type="nucleotide sequence ID" value="NZ_SJPV01000002.1"/>
</dbReference>
<dbReference type="SUPFAM" id="SSF47384">
    <property type="entry name" value="Homodimeric domain of signal transducing histidine kinase"/>
    <property type="match status" value="1"/>
</dbReference>
<comment type="catalytic activity">
    <reaction evidence="1">
        <text>ATP + protein L-histidine = ADP + protein N-phospho-L-histidine.</text>
        <dbReference type="EC" id="2.7.13.3"/>
    </reaction>
</comment>
<evidence type="ECO:0000256" key="3">
    <source>
        <dbReference type="ARBA" id="ARBA00022553"/>
    </source>
</evidence>
<evidence type="ECO:0000256" key="11">
    <source>
        <dbReference type="PROSITE-ProRule" id="PRU00169"/>
    </source>
</evidence>
<dbReference type="SMART" id="SM00448">
    <property type="entry name" value="REC"/>
    <property type="match status" value="2"/>
</dbReference>
<dbReference type="Gene3D" id="3.30.565.10">
    <property type="entry name" value="Histidine kinase-like ATPase, C-terminal domain"/>
    <property type="match status" value="1"/>
</dbReference>
<evidence type="ECO:0000256" key="9">
    <source>
        <dbReference type="ARBA" id="ARBA00064003"/>
    </source>
</evidence>
<evidence type="ECO:0000256" key="2">
    <source>
        <dbReference type="ARBA" id="ARBA00012438"/>
    </source>
</evidence>
<gene>
    <name evidence="15" type="primary">barA_2</name>
    <name evidence="15" type="ORF">Poly41_16840</name>
</gene>
<dbReference type="InterPro" id="IPR003594">
    <property type="entry name" value="HATPase_dom"/>
</dbReference>
<evidence type="ECO:0000256" key="1">
    <source>
        <dbReference type="ARBA" id="ARBA00000085"/>
    </source>
</evidence>
<dbReference type="CDD" id="cd16922">
    <property type="entry name" value="HATPase_EvgS-ArcB-TorS-like"/>
    <property type="match status" value="1"/>
</dbReference>
<proteinExistence type="predicted"/>
<keyword evidence="3 11" id="KW-0597">Phosphoprotein</keyword>
<keyword evidence="12" id="KW-0175">Coiled coil</keyword>
<protein>
    <recommendedName>
        <fullName evidence="10">Sensory/regulatory protein RpfC</fullName>
        <ecNumber evidence="2">2.7.13.3</ecNumber>
    </recommendedName>
</protein>
<dbReference type="EC" id="2.7.13.3" evidence="2"/>
<name>A0A5C6E0Z6_9BACT</name>
<dbReference type="Pfam" id="PF00512">
    <property type="entry name" value="HisKA"/>
    <property type="match status" value="1"/>
</dbReference>
<dbReference type="SUPFAM" id="SSF52172">
    <property type="entry name" value="CheY-like"/>
    <property type="match status" value="2"/>
</dbReference>
<dbReference type="SMART" id="SM00388">
    <property type="entry name" value="HisKA"/>
    <property type="match status" value="1"/>
</dbReference>
<dbReference type="CDD" id="cd17546">
    <property type="entry name" value="REC_hyHK_CKI1_RcsC-like"/>
    <property type="match status" value="1"/>
</dbReference>
<evidence type="ECO:0000256" key="8">
    <source>
        <dbReference type="ARBA" id="ARBA00023012"/>
    </source>
</evidence>
<dbReference type="SMART" id="SM00387">
    <property type="entry name" value="HATPase_c"/>
    <property type="match status" value="1"/>
</dbReference>
<dbReference type="Gene3D" id="3.40.50.2300">
    <property type="match status" value="2"/>
</dbReference>
<feature type="domain" description="Histidine kinase" evidence="13">
    <location>
        <begin position="232"/>
        <end position="453"/>
    </location>
</feature>
<comment type="subunit">
    <text evidence="9">At low DSF concentrations, interacts with RpfF.</text>
</comment>
<feature type="modified residue" description="4-aspartylphosphate" evidence="11">
    <location>
        <position position="668"/>
    </location>
</feature>
<feature type="coiled-coil region" evidence="12">
    <location>
        <begin position="198"/>
        <end position="232"/>
    </location>
</feature>
<dbReference type="InterPro" id="IPR011006">
    <property type="entry name" value="CheY-like_superfamily"/>
</dbReference>
<dbReference type="InterPro" id="IPR036890">
    <property type="entry name" value="HATPase_C_sf"/>
</dbReference>
<evidence type="ECO:0000256" key="7">
    <source>
        <dbReference type="ARBA" id="ARBA00022840"/>
    </source>
</evidence>
<feature type="modified residue" description="4-aspartylphosphate" evidence="11">
    <location>
        <position position="527"/>
    </location>
</feature>
<keyword evidence="5" id="KW-0547">Nucleotide-binding</keyword>
<feature type="domain" description="Response regulatory" evidence="14">
    <location>
        <begin position="473"/>
        <end position="594"/>
    </location>
</feature>
<keyword evidence="7" id="KW-0067">ATP-binding</keyword>
<dbReference type="GO" id="GO:0005524">
    <property type="term" value="F:ATP binding"/>
    <property type="evidence" value="ECO:0007669"/>
    <property type="project" value="UniProtKB-KW"/>
</dbReference>
<dbReference type="InterPro" id="IPR003661">
    <property type="entry name" value="HisK_dim/P_dom"/>
</dbReference>
<dbReference type="AlphaFoldDB" id="A0A5C6E0Z6"/>
<organism evidence="15 16">
    <name type="scientific">Novipirellula artificiosorum</name>
    <dbReference type="NCBI Taxonomy" id="2528016"/>
    <lineage>
        <taxon>Bacteria</taxon>
        <taxon>Pseudomonadati</taxon>
        <taxon>Planctomycetota</taxon>
        <taxon>Planctomycetia</taxon>
        <taxon>Pirellulales</taxon>
        <taxon>Pirellulaceae</taxon>
        <taxon>Novipirellula</taxon>
    </lineage>
</organism>
<dbReference type="Proteomes" id="UP000319143">
    <property type="component" value="Unassembled WGS sequence"/>
</dbReference>